<dbReference type="PANTHER" id="PTHR12243">
    <property type="entry name" value="MADF DOMAIN TRANSCRIPTION FACTOR"/>
    <property type="match status" value="1"/>
</dbReference>
<evidence type="ECO:0000313" key="4">
    <source>
        <dbReference type="Proteomes" id="UP001516400"/>
    </source>
</evidence>
<feature type="domain" description="MADF" evidence="2">
    <location>
        <begin position="27"/>
        <end position="115"/>
    </location>
</feature>
<dbReference type="Pfam" id="PF10545">
    <property type="entry name" value="MADF_DNA_bdg"/>
    <property type="match status" value="1"/>
</dbReference>
<comment type="caution">
    <text evidence="3">The sequence shown here is derived from an EMBL/GenBank/DDBJ whole genome shotgun (WGS) entry which is preliminary data.</text>
</comment>
<dbReference type="AlphaFoldDB" id="A0ABD2N4N2"/>
<accession>A0ABD2N4N2</accession>
<dbReference type="InterPro" id="IPR039353">
    <property type="entry name" value="TF_Adf1"/>
</dbReference>
<proteinExistence type="predicted"/>
<dbReference type="Proteomes" id="UP001516400">
    <property type="component" value="Unassembled WGS sequence"/>
</dbReference>
<name>A0ABD2N4N2_9CUCU</name>
<evidence type="ECO:0000313" key="3">
    <source>
        <dbReference type="EMBL" id="KAL3273517.1"/>
    </source>
</evidence>
<reference evidence="3 4" key="1">
    <citation type="journal article" date="2021" name="BMC Biol.">
        <title>Horizontally acquired antibacterial genes associated with adaptive radiation of ladybird beetles.</title>
        <authorList>
            <person name="Li H.S."/>
            <person name="Tang X.F."/>
            <person name="Huang Y.H."/>
            <person name="Xu Z.Y."/>
            <person name="Chen M.L."/>
            <person name="Du X.Y."/>
            <person name="Qiu B.Y."/>
            <person name="Chen P.T."/>
            <person name="Zhang W."/>
            <person name="Slipinski A."/>
            <person name="Escalona H.E."/>
            <person name="Waterhouse R.M."/>
            <person name="Zwick A."/>
            <person name="Pang H."/>
        </authorList>
    </citation>
    <scope>NUCLEOTIDE SEQUENCE [LARGE SCALE GENOMIC DNA]</scope>
    <source>
        <strain evidence="3">SYSU2018</strain>
    </source>
</reference>
<feature type="compositionally biased region" description="Low complexity" evidence="1">
    <location>
        <begin position="278"/>
        <end position="290"/>
    </location>
</feature>
<dbReference type="PROSITE" id="PS51029">
    <property type="entry name" value="MADF"/>
    <property type="match status" value="1"/>
</dbReference>
<gene>
    <name evidence="3" type="ORF">HHI36_014957</name>
</gene>
<sequence length="297" mass="33840">MPPKKRPNLTMRKGSGRNTHKFRTDELLIELVKSKPGLYNLQSPHYSDNNYKKKMWDEIEHIVELNGGAKIRWESLRAQYRKYLGKLRTKSGQGISKISKWRYYDRMQFLNDHITVDIPRISSIMDEEIGHENIGSENNENTIMKTTLLRQSNDDEEVVSVKDWSHTVYQSASTAANNLTIQTEKNKPSNVYPESAASVLMKYILENKKVERPADSIDQFFALMAAAVKQFSPIDQHIAKTQVFSLISKIEEKYLVPSDIHLTSEPIHQNHLSAGAPSDSSDLSVISQSSPRGSSFD</sequence>
<keyword evidence="4" id="KW-1185">Reference proteome</keyword>
<evidence type="ECO:0000259" key="2">
    <source>
        <dbReference type="PROSITE" id="PS51029"/>
    </source>
</evidence>
<dbReference type="InterPro" id="IPR006578">
    <property type="entry name" value="MADF-dom"/>
</dbReference>
<evidence type="ECO:0000256" key="1">
    <source>
        <dbReference type="SAM" id="MobiDB-lite"/>
    </source>
</evidence>
<dbReference type="PANTHER" id="PTHR12243:SF69">
    <property type="entry name" value="SI:CH73-59F11.3"/>
    <property type="match status" value="1"/>
</dbReference>
<feature type="region of interest" description="Disordered" evidence="1">
    <location>
        <begin position="270"/>
        <end position="297"/>
    </location>
</feature>
<organism evidence="3 4">
    <name type="scientific">Cryptolaemus montrouzieri</name>
    <dbReference type="NCBI Taxonomy" id="559131"/>
    <lineage>
        <taxon>Eukaryota</taxon>
        <taxon>Metazoa</taxon>
        <taxon>Ecdysozoa</taxon>
        <taxon>Arthropoda</taxon>
        <taxon>Hexapoda</taxon>
        <taxon>Insecta</taxon>
        <taxon>Pterygota</taxon>
        <taxon>Neoptera</taxon>
        <taxon>Endopterygota</taxon>
        <taxon>Coleoptera</taxon>
        <taxon>Polyphaga</taxon>
        <taxon>Cucujiformia</taxon>
        <taxon>Coccinelloidea</taxon>
        <taxon>Coccinellidae</taxon>
        <taxon>Scymninae</taxon>
        <taxon>Scymnini</taxon>
        <taxon>Cryptolaemus</taxon>
    </lineage>
</organism>
<dbReference type="SMART" id="SM00595">
    <property type="entry name" value="MADF"/>
    <property type="match status" value="1"/>
</dbReference>
<dbReference type="EMBL" id="JABFTP020000062">
    <property type="protein sequence ID" value="KAL3273517.1"/>
    <property type="molecule type" value="Genomic_DNA"/>
</dbReference>
<protein>
    <recommendedName>
        <fullName evidence="2">MADF domain-containing protein</fullName>
    </recommendedName>
</protein>